<dbReference type="AlphaFoldDB" id="V2X350"/>
<protein>
    <submittedName>
        <fullName evidence="1">Uncharacterized protein</fullName>
    </submittedName>
</protein>
<gene>
    <name evidence="1" type="ORF">Moror_5519</name>
</gene>
<organism evidence="1 2">
    <name type="scientific">Moniliophthora roreri (strain MCA 2997)</name>
    <name type="common">Cocoa frosty pod rot fungus</name>
    <name type="synonym">Crinipellis roreri</name>
    <dbReference type="NCBI Taxonomy" id="1381753"/>
    <lineage>
        <taxon>Eukaryota</taxon>
        <taxon>Fungi</taxon>
        <taxon>Dikarya</taxon>
        <taxon>Basidiomycota</taxon>
        <taxon>Agaricomycotina</taxon>
        <taxon>Agaricomycetes</taxon>
        <taxon>Agaricomycetidae</taxon>
        <taxon>Agaricales</taxon>
        <taxon>Marasmiineae</taxon>
        <taxon>Marasmiaceae</taxon>
        <taxon>Moniliophthora</taxon>
    </lineage>
</organism>
<dbReference type="EMBL" id="AWSO01000683">
    <property type="protein sequence ID" value="ESK88207.1"/>
    <property type="molecule type" value="Genomic_DNA"/>
</dbReference>
<proteinExistence type="predicted"/>
<dbReference type="Proteomes" id="UP000017559">
    <property type="component" value="Unassembled WGS sequence"/>
</dbReference>
<sequence>MAKKYGNRSALEACRWPMIYHARSHPESAIRLMRCILDVEDTNLSSDIETLVQSTMVLPAETVRRHFSINNSRQFMTIYRDKWNAVLEEYRQVIDDCAYLRASPKHPIRKAARFIQGALWGNETPSLTAVDTAFRNAKSRFPKSKTFLLSSWIKDIKSALRKLPNWEEVRRNVLYGTTN</sequence>
<accession>V2X350</accession>
<evidence type="ECO:0000313" key="2">
    <source>
        <dbReference type="Proteomes" id="UP000017559"/>
    </source>
</evidence>
<reference evidence="1 2" key="1">
    <citation type="journal article" date="2014" name="BMC Genomics">
        <title>Genome and secretome analysis of the hemibiotrophic fungal pathogen, Moniliophthora roreri, which causes frosty pod rot disease of cacao: mechanisms of the biotrophic and necrotrophic phases.</title>
        <authorList>
            <person name="Meinhardt L.W."/>
            <person name="Costa G.G.L."/>
            <person name="Thomazella D.P.T."/>
            <person name="Teixeira P.J.P.L."/>
            <person name="Carazzolle M.F."/>
            <person name="Schuster S.C."/>
            <person name="Carlson J.E."/>
            <person name="Guiltinan M.J."/>
            <person name="Mieczkowski P."/>
            <person name="Farmer A."/>
            <person name="Ramaraj T."/>
            <person name="Crozier J."/>
            <person name="Davis R.E."/>
            <person name="Shao J."/>
            <person name="Melnick R.L."/>
            <person name="Pereira G.A.G."/>
            <person name="Bailey B.A."/>
        </authorList>
    </citation>
    <scope>NUCLEOTIDE SEQUENCE [LARGE SCALE GENOMIC DNA]</scope>
    <source>
        <strain evidence="1 2">MCA 2997</strain>
    </source>
</reference>
<evidence type="ECO:0000313" key="1">
    <source>
        <dbReference type="EMBL" id="ESK88207.1"/>
    </source>
</evidence>
<name>V2X350_MONRO</name>
<comment type="caution">
    <text evidence="1">The sequence shown here is derived from an EMBL/GenBank/DDBJ whole genome shotgun (WGS) entry which is preliminary data.</text>
</comment>
<dbReference type="KEGG" id="mrr:Moror_5519"/>
<keyword evidence="2" id="KW-1185">Reference proteome</keyword>
<dbReference type="HOGENOM" id="CLU_1503816_0_0_1"/>